<dbReference type="Pfam" id="PF09312">
    <property type="entry name" value="SurA_N"/>
    <property type="match status" value="1"/>
</dbReference>
<keyword evidence="9" id="KW-1185">Reference proteome</keyword>
<gene>
    <name evidence="8" type="ORF">F8A88_11920</name>
</gene>
<dbReference type="SUPFAM" id="SSF54534">
    <property type="entry name" value="FKBP-like"/>
    <property type="match status" value="1"/>
</dbReference>
<dbReference type="InterPro" id="IPR046357">
    <property type="entry name" value="PPIase_dom_sf"/>
</dbReference>
<proteinExistence type="predicted"/>
<evidence type="ECO:0000256" key="6">
    <source>
        <dbReference type="PROSITE-ProRule" id="PRU00278"/>
    </source>
</evidence>
<dbReference type="InterPro" id="IPR050280">
    <property type="entry name" value="OMP_Chaperone_SurA"/>
</dbReference>
<dbReference type="PROSITE" id="PS50198">
    <property type="entry name" value="PPIC_PPIASE_2"/>
    <property type="match status" value="1"/>
</dbReference>
<name>A0A6N6MZS7_9BACT</name>
<keyword evidence="3 6" id="KW-0697">Rotamase</keyword>
<evidence type="ECO:0000259" key="7">
    <source>
        <dbReference type="PROSITE" id="PS50198"/>
    </source>
</evidence>
<keyword evidence="2" id="KW-0574">Periplasm</keyword>
<dbReference type="EMBL" id="WAIE01000005">
    <property type="protein sequence ID" value="KAB1441133.1"/>
    <property type="molecule type" value="Genomic_DNA"/>
</dbReference>
<reference evidence="8 9" key="1">
    <citation type="journal article" date="2017" name="Int. J. Syst. Evol. Microbiol.">
        <title>Desulfovibrio senegalensis sp. nov., a mesophilic sulfate reducer isolated from marine sediment.</title>
        <authorList>
            <person name="Thioye A."/>
            <person name="Gam Z.B.A."/>
            <person name="Mbengue M."/>
            <person name="Cayol J.L."/>
            <person name="Joseph-Bartoli M."/>
            <person name="Toure-Kane C."/>
            <person name="Labat M."/>
        </authorList>
    </citation>
    <scope>NUCLEOTIDE SEQUENCE [LARGE SCALE GENOMIC DNA]</scope>
    <source>
        <strain evidence="8 9">DSM 101509</strain>
    </source>
</reference>
<keyword evidence="5 6" id="KW-0413">Isomerase</keyword>
<organism evidence="8 9">
    <name type="scientific">Pseudodesulfovibrio senegalensis</name>
    <dbReference type="NCBI Taxonomy" id="1721087"/>
    <lineage>
        <taxon>Bacteria</taxon>
        <taxon>Pseudomonadati</taxon>
        <taxon>Thermodesulfobacteriota</taxon>
        <taxon>Desulfovibrionia</taxon>
        <taxon>Desulfovibrionales</taxon>
        <taxon>Desulfovibrionaceae</taxon>
    </lineage>
</organism>
<comment type="caution">
    <text evidence="8">The sequence shown here is derived from an EMBL/GenBank/DDBJ whole genome shotgun (WGS) entry which is preliminary data.</text>
</comment>
<dbReference type="SUPFAM" id="SSF109998">
    <property type="entry name" value="Triger factor/SurA peptide-binding domain-like"/>
    <property type="match status" value="1"/>
</dbReference>
<evidence type="ECO:0000256" key="4">
    <source>
        <dbReference type="ARBA" id="ARBA00023186"/>
    </source>
</evidence>
<dbReference type="PANTHER" id="PTHR47637:SF1">
    <property type="entry name" value="CHAPERONE SURA"/>
    <property type="match status" value="1"/>
</dbReference>
<protein>
    <submittedName>
        <fullName evidence="8">Peptidylprolyl isomerase</fullName>
    </submittedName>
</protein>
<accession>A0A6N6MZS7</accession>
<sequence>MSSLPAMADEYVANRIIVSVNDQIITEYDLNERMQIVMSRYKQAGQEPGRGELEAIRKKLLDSMIQEMLFAQEVEKYGITVDEDAVQAEVDRLKERSNLDDAAFKEQLAREGLDMNALQEQIRSNMKKQRLLGGMVSRKVLVTDSETREAYEARKQEYFTGGGVHLAIIMVPDNVSADEVMRKINDGELSFEEAVLQYSDGPGVESGGDIGEMSWSSLDDDWRAALRGMEVDDIKGPVEINGAPVIIRLLGNSKGTYVPFEEVKDSIYTELLKEKREKVYDEYLKGLKEKAVIRYMD</sequence>
<keyword evidence="1" id="KW-0732">Signal</keyword>
<evidence type="ECO:0000256" key="5">
    <source>
        <dbReference type="ARBA" id="ARBA00023235"/>
    </source>
</evidence>
<dbReference type="GO" id="GO:0003755">
    <property type="term" value="F:peptidyl-prolyl cis-trans isomerase activity"/>
    <property type="evidence" value="ECO:0007669"/>
    <property type="project" value="UniProtKB-KW"/>
</dbReference>
<keyword evidence="4" id="KW-0143">Chaperone</keyword>
<dbReference type="PANTHER" id="PTHR47637">
    <property type="entry name" value="CHAPERONE SURA"/>
    <property type="match status" value="1"/>
</dbReference>
<dbReference type="InterPro" id="IPR015391">
    <property type="entry name" value="SurA_N"/>
</dbReference>
<dbReference type="Gene3D" id="3.10.50.40">
    <property type="match status" value="1"/>
</dbReference>
<evidence type="ECO:0000313" key="9">
    <source>
        <dbReference type="Proteomes" id="UP000438699"/>
    </source>
</evidence>
<evidence type="ECO:0000256" key="3">
    <source>
        <dbReference type="ARBA" id="ARBA00023110"/>
    </source>
</evidence>
<dbReference type="Pfam" id="PF13145">
    <property type="entry name" value="Rotamase_2"/>
    <property type="match status" value="1"/>
</dbReference>
<evidence type="ECO:0000313" key="8">
    <source>
        <dbReference type="EMBL" id="KAB1441133.1"/>
    </source>
</evidence>
<dbReference type="Proteomes" id="UP000438699">
    <property type="component" value="Unassembled WGS sequence"/>
</dbReference>
<dbReference type="InterPro" id="IPR027304">
    <property type="entry name" value="Trigger_fact/SurA_dom_sf"/>
</dbReference>
<evidence type="ECO:0000256" key="1">
    <source>
        <dbReference type="ARBA" id="ARBA00022729"/>
    </source>
</evidence>
<dbReference type="InterPro" id="IPR000297">
    <property type="entry name" value="PPIase_PpiC"/>
</dbReference>
<evidence type="ECO:0000256" key="2">
    <source>
        <dbReference type="ARBA" id="ARBA00022764"/>
    </source>
</evidence>
<dbReference type="Gene3D" id="1.10.4030.10">
    <property type="entry name" value="Porin chaperone SurA, peptide-binding domain"/>
    <property type="match status" value="1"/>
</dbReference>
<feature type="domain" description="PpiC" evidence="7">
    <location>
        <begin position="165"/>
        <end position="251"/>
    </location>
</feature>
<dbReference type="AlphaFoldDB" id="A0A6N6MZS7"/>